<protein>
    <submittedName>
        <fullName evidence="1">Uncharacterized protein</fullName>
    </submittedName>
</protein>
<dbReference type="Proteomes" id="UP000195557">
    <property type="component" value="Unassembled WGS sequence"/>
</dbReference>
<gene>
    <name evidence="1" type="ORF">BE221DRAFT_143344</name>
</gene>
<reference evidence="1" key="1">
    <citation type="submission" date="2017-04" db="EMBL/GenBank/DDBJ databases">
        <title>Population genomics of picophytoplankton unveils novel chromosome hypervariability.</title>
        <authorList>
            <consortium name="DOE Joint Genome Institute"/>
            <person name="Blanc-Mathieu R."/>
            <person name="Krasovec M."/>
            <person name="Hebrard M."/>
            <person name="Yau S."/>
            <person name="Desgranges E."/>
            <person name="Martin J."/>
            <person name="Schackwitz W."/>
            <person name="Kuo A."/>
            <person name="Salin G."/>
            <person name="Donnadieu C."/>
            <person name="Desdevises Y."/>
            <person name="Sanchez-Ferandin S."/>
            <person name="Moreau H."/>
            <person name="Rivals E."/>
            <person name="Grigoriev I.V."/>
            <person name="Grimsley N."/>
            <person name="Eyre-Walker A."/>
            <person name="Piganeau G."/>
        </authorList>
    </citation>
    <scope>NUCLEOTIDE SEQUENCE [LARGE SCALE GENOMIC DNA]</scope>
    <source>
        <strain evidence="1">RCC 1115</strain>
    </source>
</reference>
<evidence type="ECO:0000313" key="1">
    <source>
        <dbReference type="EMBL" id="OUS49346.1"/>
    </source>
</evidence>
<organism evidence="1">
    <name type="scientific">Ostreococcus tauri</name>
    <name type="common">Marine green alga</name>
    <dbReference type="NCBI Taxonomy" id="70448"/>
    <lineage>
        <taxon>Eukaryota</taxon>
        <taxon>Viridiplantae</taxon>
        <taxon>Chlorophyta</taxon>
        <taxon>Mamiellophyceae</taxon>
        <taxon>Mamiellales</taxon>
        <taxon>Bathycoccaceae</taxon>
        <taxon>Ostreococcus</taxon>
    </lineage>
</organism>
<proteinExistence type="predicted"/>
<name>A0A1Y5IIE3_OSTTA</name>
<dbReference type="AlphaFoldDB" id="A0A1Y5IIE3"/>
<dbReference type="EMBL" id="KZ155771">
    <property type="protein sequence ID" value="OUS49346.1"/>
    <property type="molecule type" value="Genomic_DNA"/>
</dbReference>
<sequence>MAKRLRNARRANAHSAAREGRLVFTPAMVTFSECAGFYTAEALDLGSRVFGWDREFDSLRASHVTCGVDPDARGAAVAIKIDFSITDAVEQATIVSADVLRPDKRGTIVNGASVFQSSSFFGIHQFEDVTCDSLIERGTKMGNLKAGMAMGAWFGAISATQARFPYARNYHTCEFVDATTWTHGLFGKNAPSKRDRCSIITSWLPLLEPEMRDLRAADREGVADAALIGIYALARVRADLAVSCFPQRPIGVPDFEFFREVDTYSTLVVEELKSMLRSAGVLIPRGATTRDAILDVVHDALE</sequence>
<accession>A0A1Y5IIE3</accession>